<reference evidence="1" key="1">
    <citation type="submission" date="2022-11" db="EMBL/GenBank/DDBJ databases">
        <title>The characterization of three novel Bacteroidetes species and genomic analysis of their roles in tidal elemental geochemical cycles.</title>
        <authorList>
            <person name="Ma K.-J."/>
        </authorList>
    </citation>
    <scope>NUCLEOTIDE SEQUENCE</scope>
    <source>
        <strain evidence="1">M415</strain>
    </source>
</reference>
<keyword evidence="2" id="KW-1185">Reference proteome</keyword>
<dbReference type="Proteomes" id="UP001207116">
    <property type="component" value="Unassembled WGS sequence"/>
</dbReference>
<proteinExistence type="predicted"/>
<dbReference type="AlphaFoldDB" id="A0AAE3MM87"/>
<name>A0AAE3MM87_9FLAO</name>
<comment type="caution">
    <text evidence="1">The sequence shown here is derived from an EMBL/GenBank/DDBJ whole genome shotgun (WGS) entry which is preliminary data.</text>
</comment>
<organism evidence="1 2">
    <name type="scientific">Lentiprolixibacter aurantiacus</name>
    <dbReference type="NCBI Taxonomy" id="2993939"/>
    <lineage>
        <taxon>Bacteria</taxon>
        <taxon>Pseudomonadati</taxon>
        <taxon>Bacteroidota</taxon>
        <taxon>Flavobacteriia</taxon>
        <taxon>Flavobacteriales</taxon>
        <taxon>Flavobacteriaceae</taxon>
        <taxon>Lentiprolixibacter</taxon>
    </lineage>
</organism>
<gene>
    <name evidence="1" type="ORF">OO016_10520</name>
</gene>
<accession>A0AAE3MM87</accession>
<dbReference type="RefSeq" id="WP_266013881.1">
    <property type="nucleotide sequence ID" value="NZ_JAPFQP010000003.1"/>
</dbReference>
<sequence>MRKYLIILFVFASLQLWGQKDIYESVRFDELSAEHSTLAIIPFFANLDLEQELSKEELGRLEELEGKAVQDALETYFGRGKKKKKFSVEFQNVENTNALLAQNNINYSNIDTYTIKQLSEILQVDGIVSGNIDLNVLLSRGVSDEVSFLDYLLGDANYGRIGIKISDGKTGKLLWKYENEITKKSGRNTTDLIDKMMKKMTRRFPYDKERKKTRKRT</sequence>
<evidence type="ECO:0000313" key="1">
    <source>
        <dbReference type="EMBL" id="MCX2720034.1"/>
    </source>
</evidence>
<protein>
    <submittedName>
        <fullName evidence="1">Uncharacterized protein</fullName>
    </submittedName>
</protein>
<dbReference type="EMBL" id="JAPFQP010000003">
    <property type="protein sequence ID" value="MCX2720034.1"/>
    <property type="molecule type" value="Genomic_DNA"/>
</dbReference>
<evidence type="ECO:0000313" key="2">
    <source>
        <dbReference type="Proteomes" id="UP001207116"/>
    </source>
</evidence>
<dbReference type="Gene3D" id="3.40.50.10610">
    <property type="entry name" value="ABC-type transport auxiliary lipoprotein component"/>
    <property type="match status" value="1"/>
</dbReference>